<dbReference type="Pfam" id="PF13416">
    <property type="entry name" value="SBP_bac_8"/>
    <property type="match status" value="1"/>
</dbReference>
<feature type="chain" id="PRO_5003190317" evidence="5">
    <location>
        <begin position="19"/>
        <end position="398"/>
    </location>
</feature>
<evidence type="ECO:0000256" key="4">
    <source>
        <dbReference type="ARBA" id="ARBA00022729"/>
    </source>
</evidence>
<keyword evidence="7" id="KW-1185">Reference proteome</keyword>
<dbReference type="GO" id="GO:0015144">
    <property type="term" value="F:carbohydrate transmembrane transporter activity"/>
    <property type="evidence" value="ECO:0007669"/>
    <property type="project" value="InterPro"/>
</dbReference>
<feature type="signal peptide" evidence="5">
    <location>
        <begin position="1"/>
        <end position="18"/>
    </location>
</feature>
<reference evidence="7" key="1">
    <citation type="submission" date="2010-11" db="EMBL/GenBank/DDBJ databases">
        <title>The complete sequence of chromosome of Oceanithermus profundus DSM 14977.</title>
        <authorList>
            <consortium name="US DOE Joint Genome Institute (JGI-PGF)"/>
            <person name="Lucas S."/>
            <person name="Copeland A."/>
            <person name="Lapidus A."/>
            <person name="Bruce D."/>
            <person name="Goodwin L."/>
            <person name="Pitluck S."/>
            <person name="Kyrpides N."/>
            <person name="Mavromatis K."/>
            <person name="Pagani I."/>
            <person name="Ivanova N."/>
            <person name="Zhang X."/>
            <person name="Brettin T."/>
            <person name="Detter J.C."/>
            <person name="Tapia R."/>
            <person name="Han C."/>
            <person name="Land M."/>
            <person name="Hauser L."/>
            <person name="Markowitz V."/>
            <person name="Cheng J.-F."/>
            <person name="Hugenholtz P."/>
            <person name="Woyke T."/>
            <person name="Wu D."/>
            <person name="Tindall B."/>
            <person name="Faehnrich R."/>
            <person name="Brambilla E."/>
            <person name="Klenk H.-P."/>
            <person name="Eisen J.A."/>
        </authorList>
    </citation>
    <scope>NUCLEOTIDE SEQUENCE [LARGE SCALE GENOMIC DNA]</scope>
    <source>
        <strain evidence="7">DSM 14977 / NBRC 100410 / VKM B-2274 / 506</strain>
    </source>
</reference>
<evidence type="ECO:0000313" key="6">
    <source>
        <dbReference type="EMBL" id="ADR36061.1"/>
    </source>
</evidence>
<evidence type="ECO:0000256" key="1">
    <source>
        <dbReference type="ARBA" id="ARBA00008520"/>
    </source>
</evidence>
<proteinExistence type="inferred from homology"/>
<dbReference type="InterPro" id="IPR006060">
    <property type="entry name" value="Maltose/Cyclodextrin-bd"/>
</dbReference>
<dbReference type="GO" id="GO:0042956">
    <property type="term" value="P:maltodextrin transmembrane transport"/>
    <property type="evidence" value="ECO:0007669"/>
    <property type="project" value="TreeGrafter"/>
</dbReference>
<dbReference type="RefSeq" id="WP_013457231.1">
    <property type="nucleotide sequence ID" value="NC_014761.1"/>
</dbReference>
<dbReference type="GO" id="GO:1901982">
    <property type="term" value="F:maltose binding"/>
    <property type="evidence" value="ECO:0007669"/>
    <property type="project" value="TreeGrafter"/>
</dbReference>
<dbReference type="STRING" id="670487.Ocepr_0603"/>
<dbReference type="GO" id="GO:0055052">
    <property type="term" value="C:ATP-binding cassette (ABC) transporter complex, substrate-binding subunit-containing"/>
    <property type="evidence" value="ECO:0007669"/>
    <property type="project" value="TreeGrafter"/>
</dbReference>
<dbReference type="CDD" id="cd13586">
    <property type="entry name" value="PBP2_Maltose_binding_like"/>
    <property type="match status" value="1"/>
</dbReference>
<accession>E4U758</accession>
<dbReference type="Gene3D" id="3.40.190.10">
    <property type="entry name" value="Periplasmic binding protein-like II"/>
    <property type="match status" value="2"/>
</dbReference>
<dbReference type="PANTHER" id="PTHR30061">
    <property type="entry name" value="MALTOSE-BINDING PERIPLASMIC PROTEIN"/>
    <property type="match status" value="1"/>
</dbReference>
<evidence type="ECO:0000256" key="2">
    <source>
        <dbReference type="ARBA" id="ARBA00022448"/>
    </source>
</evidence>
<dbReference type="EMBL" id="CP002361">
    <property type="protein sequence ID" value="ADR36061.1"/>
    <property type="molecule type" value="Genomic_DNA"/>
</dbReference>
<dbReference type="eggNOG" id="COG2182">
    <property type="taxonomic scope" value="Bacteria"/>
</dbReference>
<dbReference type="OrthoDB" id="9766758at2"/>
<evidence type="ECO:0000256" key="3">
    <source>
        <dbReference type="ARBA" id="ARBA00022597"/>
    </source>
</evidence>
<dbReference type="HOGENOM" id="CLU_031285_17_0_0"/>
<keyword evidence="3" id="KW-0762">Sugar transport</keyword>
<dbReference type="KEGG" id="opr:Ocepr_0603"/>
<evidence type="ECO:0000256" key="5">
    <source>
        <dbReference type="SAM" id="SignalP"/>
    </source>
</evidence>
<gene>
    <name evidence="6" type="ordered locus">Ocepr_0603</name>
</gene>
<dbReference type="PANTHER" id="PTHR30061:SF50">
    <property type="entry name" value="MALTOSE_MALTODEXTRIN-BINDING PERIPLASMIC PROTEIN"/>
    <property type="match status" value="1"/>
</dbReference>
<dbReference type="InterPro" id="IPR006059">
    <property type="entry name" value="SBP"/>
</dbReference>
<keyword evidence="2" id="KW-0813">Transport</keyword>
<dbReference type="AlphaFoldDB" id="E4U758"/>
<dbReference type="GO" id="GO:0015768">
    <property type="term" value="P:maltose transport"/>
    <property type="evidence" value="ECO:0007669"/>
    <property type="project" value="TreeGrafter"/>
</dbReference>
<keyword evidence="4 5" id="KW-0732">Signal</keyword>
<name>E4U758_OCEP5</name>
<dbReference type="SUPFAM" id="SSF53850">
    <property type="entry name" value="Periplasmic binding protein-like II"/>
    <property type="match status" value="1"/>
</dbReference>
<organism evidence="6 7">
    <name type="scientific">Oceanithermus profundus (strain DSM 14977 / NBRC 100410 / VKM B-2274 / 506)</name>
    <dbReference type="NCBI Taxonomy" id="670487"/>
    <lineage>
        <taxon>Bacteria</taxon>
        <taxon>Thermotogati</taxon>
        <taxon>Deinococcota</taxon>
        <taxon>Deinococci</taxon>
        <taxon>Thermales</taxon>
        <taxon>Thermaceae</taxon>
        <taxon>Oceanithermus</taxon>
    </lineage>
</organism>
<evidence type="ECO:0000313" key="7">
    <source>
        <dbReference type="Proteomes" id="UP000008722"/>
    </source>
</evidence>
<comment type="similarity">
    <text evidence="1">Belongs to the bacterial solute-binding protein 1 family.</text>
</comment>
<protein>
    <submittedName>
        <fullName evidence="6">Carbohydrate ABC transporter substrate-binding protein, CUT1 family</fullName>
    </submittedName>
</protein>
<dbReference type="Proteomes" id="UP000008722">
    <property type="component" value="Chromosome"/>
</dbReference>
<dbReference type="PRINTS" id="PR00181">
    <property type="entry name" value="MALTOSEBP"/>
</dbReference>
<sequence precursor="true">MKKLWMAALVLLMGMAMAAGQITVWTHFGGPELEFLKDQAQRYEKATGVKVQVVEVPFGDIKQKFILGAPQGEAADLVVTVPHDWVGEMAAAGVLEPVGKYATQDYLSGLMPVAVDAFSYGGKLFGLPMNAESVALIYNKDLVQTPPATWDEFLALAKKYTTGDTFGFLYDLGNPYFNYGWFKAYGAYVFGKNPDGSLNPGDLGLGGEPGYKAGQFIKDLRYKYELIPEGVDYGVADGAFKDGVLAMILNGPWALGDYKKAGLNFGIAPLPAPPGGDAWGPFVGVQGVVVNAYSKNKIAAVNFAKALVNPANQVAFNKAGGRIPVSLGALEQLKDDPVVKGFSTTIAMGDPMPNIPAMGKVWGPWGNALALITQKPDSDVKKIIDDMVAEITKAIKGE</sequence>
<reference evidence="6 7" key="2">
    <citation type="journal article" date="2011" name="Stand. Genomic Sci.">
        <title>Complete genome sequence of Oceanithermus profundus type strain (506).</title>
        <authorList>
            <person name="Pati A."/>
            <person name="Zhang X."/>
            <person name="Lapidus A."/>
            <person name="Nolan M."/>
            <person name="Lucas S."/>
            <person name="Del Rio T.G."/>
            <person name="Tice H."/>
            <person name="Cheng J.F."/>
            <person name="Tapia R."/>
            <person name="Han C."/>
            <person name="Goodwin L."/>
            <person name="Pitluck S."/>
            <person name="Liolios K."/>
            <person name="Pagani I."/>
            <person name="Ivanova N."/>
            <person name="Mavromatis K."/>
            <person name="Chen A."/>
            <person name="Palaniappan K."/>
            <person name="Hauser L."/>
            <person name="Jeffries C.D."/>
            <person name="Brambilla E.M."/>
            <person name="Rohl A."/>
            <person name="Mwirichia R."/>
            <person name="Rohde M."/>
            <person name="Tindall B.J."/>
            <person name="Sikorski J."/>
            <person name="Wirth R."/>
            <person name="Goker M."/>
            <person name="Woyke T."/>
            <person name="Detter J.C."/>
            <person name="Bristow J."/>
            <person name="Eisen J.A."/>
            <person name="Markowitz V."/>
            <person name="Hugenholtz P."/>
            <person name="Kyrpides N.C."/>
            <person name="Klenk H.P."/>
            <person name="Land M."/>
        </authorList>
    </citation>
    <scope>NUCLEOTIDE SEQUENCE [LARGE SCALE GENOMIC DNA]</scope>
    <source>
        <strain evidence="7">DSM 14977 / NBRC 100410 / VKM B-2274 / 506</strain>
    </source>
</reference>